<comment type="caution">
    <text evidence="1">The sequence shown here is derived from an EMBL/GenBank/DDBJ whole genome shotgun (WGS) entry which is preliminary data.</text>
</comment>
<dbReference type="RefSeq" id="WP_117658397.1">
    <property type="nucleotide sequence ID" value="NZ_QRLK01000009.1"/>
</dbReference>
<gene>
    <name evidence="1" type="ORF">DW137_09265</name>
</gene>
<dbReference type="Proteomes" id="UP000283727">
    <property type="component" value="Unassembled WGS sequence"/>
</dbReference>
<name>A0A415C2X3_BIFBI</name>
<sequence>MYESLISRRTILLRMSEKTSVGVKTVKLSEDTRVIYNLRTSRTIIDIIREHAEKNGGRALIPFNWIASLESMRFSGRFMLYVDDEKRAYLQGRIHAIGDHYRRGMVSSAGYTTPRGILDRKATRWVEVDQITTGVGFPLRDYILCTQEWDDDPRPLDEVIAGSRTSCMFITRKRVES</sequence>
<dbReference type="AlphaFoldDB" id="A0A415C2X3"/>
<evidence type="ECO:0000313" key="1">
    <source>
        <dbReference type="EMBL" id="RHJ22011.1"/>
    </source>
</evidence>
<reference evidence="1 2" key="1">
    <citation type="submission" date="2018-08" db="EMBL/GenBank/DDBJ databases">
        <title>A genome reference for cultivated species of the human gut microbiota.</title>
        <authorList>
            <person name="Zou Y."/>
            <person name="Xue W."/>
            <person name="Luo G."/>
        </authorList>
    </citation>
    <scope>NUCLEOTIDE SEQUENCE [LARGE SCALE GENOMIC DNA]</scope>
    <source>
        <strain evidence="1 2">AM12-10</strain>
    </source>
</reference>
<organism evidence="1 2">
    <name type="scientific">Bifidobacterium bifidum</name>
    <dbReference type="NCBI Taxonomy" id="1681"/>
    <lineage>
        <taxon>Bacteria</taxon>
        <taxon>Bacillati</taxon>
        <taxon>Actinomycetota</taxon>
        <taxon>Actinomycetes</taxon>
        <taxon>Bifidobacteriales</taxon>
        <taxon>Bifidobacteriaceae</taxon>
        <taxon>Bifidobacterium</taxon>
    </lineage>
</organism>
<protein>
    <submittedName>
        <fullName evidence="1">Uncharacterized protein</fullName>
    </submittedName>
</protein>
<evidence type="ECO:0000313" key="2">
    <source>
        <dbReference type="Proteomes" id="UP000283727"/>
    </source>
</evidence>
<accession>A0A415C2X3</accession>
<proteinExistence type="predicted"/>
<dbReference type="EMBL" id="QRLR01000006">
    <property type="protein sequence ID" value="RHJ22011.1"/>
    <property type="molecule type" value="Genomic_DNA"/>
</dbReference>